<dbReference type="SUPFAM" id="SSF55811">
    <property type="entry name" value="Nudix"/>
    <property type="match status" value="1"/>
</dbReference>
<protein>
    <submittedName>
        <fullName evidence="4">NUDIX hydrolase domain-like protein</fullName>
    </submittedName>
</protein>
<dbReference type="PRINTS" id="PR00502">
    <property type="entry name" value="NUDIXFAMILY"/>
</dbReference>
<dbReference type="Pfam" id="PF00293">
    <property type="entry name" value="NUDIX"/>
    <property type="match status" value="1"/>
</dbReference>
<organism evidence="4 5">
    <name type="scientific">Apiospora phragmitis</name>
    <dbReference type="NCBI Taxonomy" id="2905665"/>
    <lineage>
        <taxon>Eukaryota</taxon>
        <taxon>Fungi</taxon>
        <taxon>Dikarya</taxon>
        <taxon>Ascomycota</taxon>
        <taxon>Pezizomycotina</taxon>
        <taxon>Sordariomycetes</taxon>
        <taxon>Xylariomycetidae</taxon>
        <taxon>Amphisphaeriales</taxon>
        <taxon>Apiosporaceae</taxon>
        <taxon>Apiospora</taxon>
    </lineage>
</organism>
<evidence type="ECO:0000256" key="2">
    <source>
        <dbReference type="RuleBase" id="RU003476"/>
    </source>
</evidence>
<dbReference type="Proteomes" id="UP001480595">
    <property type="component" value="Unassembled WGS sequence"/>
</dbReference>
<evidence type="ECO:0000313" key="4">
    <source>
        <dbReference type="EMBL" id="KAK8070276.1"/>
    </source>
</evidence>
<name>A0ABR1VGC0_9PEZI</name>
<dbReference type="PANTHER" id="PTHR16099">
    <property type="entry name" value="8-OXO-DGTP DIPHOSPHATES NUDT15"/>
    <property type="match status" value="1"/>
</dbReference>
<dbReference type="InterPro" id="IPR020084">
    <property type="entry name" value="NUDIX_hydrolase_CS"/>
</dbReference>
<dbReference type="Gene3D" id="3.90.79.10">
    <property type="entry name" value="Nucleoside Triphosphate Pyrophosphohydrolase"/>
    <property type="match status" value="1"/>
</dbReference>
<dbReference type="InterPro" id="IPR000086">
    <property type="entry name" value="NUDIX_hydrolase_dom"/>
</dbReference>
<dbReference type="InterPro" id="IPR020476">
    <property type="entry name" value="Nudix_hydrolase"/>
</dbReference>
<dbReference type="RefSeq" id="XP_066717570.1">
    <property type="nucleotide sequence ID" value="XM_066858301.1"/>
</dbReference>
<dbReference type="InterPro" id="IPR015797">
    <property type="entry name" value="NUDIX_hydrolase-like_dom_sf"/>
</dbReference>
<evidence type="ECO:0000259" key="3">
    <source>
        <dbReference type="PROSITE" id="PS51462"/>
    </source>
</evidence>
<dbReference type="PROSITE" id="PS00893">
    <property type="entry name" value="NUDIX_BOX"/>
    <property type="match status" value="1"/>
</dbReference>
<dbReference type="EMBL" id="JAQQWL010000006">
    <property type="protein sequence ID" value="KAK8070276.1"/>
    <property type="molecule type" value="Genomic_DNA"/>
</dbReference>
<evidence type="ECO:0000256" key="1">
    <source>
        <dbReference type="ARBA" id="ARBA00022801"/>
    </source>
</evidence>
<dbReference type="PANTHER" id="PTHR16099:SF5">
    <property type="entry name" value="NUCLEOTIDE TRIPHOSPHATE DIPHOSPHATASE NUDT15"/>
    <property type="match status" value="1"/>
</dbReference>
<dbReference type="PROSITE" id="PS51462">
    <property type="entry name" value="NUDIX"/>
    <property type="match status" value="1"/>
</dbReference>
<keyword evidence="5" id="KW-1185">Reference proteome</keyword>
<sequence>MACHGLHPRVGIFAIIADEQGRILIGRRLSALGRGHWGFPGGHLEQGEDFADCVERETLEETGLRIRAGRVVGLTNDRFPELDKHYITVFMKCERRDPQQLPQRLEPNKCEGWTWKSWPEIQAMANREGGAEELFLPVENLVRENPRLHDDVLQSE</sequence>
<feature type="domain" description="Nudix hydrolase" evidence="3">
    <location>
        <begin position="5"/>
        <end position="138"/>
    </location>
</feature>
<dbReference type="GeneID" id="92091364"/>
<dbReference type="CDD" id="cd04678">
    <property type="entry name" value="NUDIX_MTH2_Nudt15"/>
    <property type="match status" value="1"/>
</dbReference>
<comment type="caution">
    <text evidence="4">The sequence shown here is derived from an EMBL/GenBank/DDBJ whole genome shotgun (WGS) entry which is preliminary data.</text>
</comment>
<keyword evidence="1 2" id="KW-0378">Hydrolase</keyword>
<evidence type="ECO:0000313" key="5">
    <source>
        <dbReference type="Proteomes" id="UP001480595"/>
    </source>
</evidence>
<proteinExistence type="inferred from homology"/>
<gene>
    <name evidence="4" type="ORF">PG994_006892</name>
</gene>
<comment type="similarity">
    <text evidence="2">Belongs to the Nudix hydrolase family.</text>
</comment>
<reference evidence="4 5" key="1">
    <citation type="submission" date="2023-01" db="EMBL/GenBank/DDBJ databases">
        <title>Analysis of 21 Apiospora genomes using comparative genomics revels a genus with tremendous synthesis potential of carbohydrate active enzymes and secondary metabolites.</title>
        <authorList>
            <person name="Sorensen T."/>
        </authorList>
    </citation>
    <scope>NUCLEOTIDE SEQUENCE [LARGE SCALE GENOMIC DNA]</scope>
    <source>
        <strain evidence="4 5">CBS 135458</strain>
    </source>
</reference>
<accession>A0ABR1VGC0</accession>